<sequence>MAKSTARAAVADDRYNLVIVAHAGRLQYEAVLFAASFHHTNPDFAGRFFVAVPENGPKWPQDPMIDDPRIIDLLEGFGAEIVRFPSVHFGAEYPYGNKIEALMALPEGEPFVFFDTDTLITADLNQVPFDFDHPGASERVEGTWPVIELYGPGYTEIWQSLYDRFDLDFDSSLDLDQPDEYWRRYLYFNAGYFFGRCPHEFGTLYAEFATSIRNDPPAPLVCQALNPWLDQIVLPLVIHALGGGRGALPEGLLDGTVSCHYRYMALLYARESDEVIDFVTEIASPNQVKRVLKEYDPMKRFIFQNKGNKARGLFDQNNLPTKEIKIRKRLKNHNLWVR</sequence>
<dbReference type="AlphaFoldDB" id="A0A0N7M1M4"/>
<accession>A0A0N7M1M4</accession>
<reference evidence="1 2" key="1">
    <citation type="submission" date="2015-09" db="EMBL/GenBank/DDBJ databases">
        <authorList>
            <consortium name="Swine Surveillance"/>
        </authorList>
    </citation>
    <scope>NUCLEOTIDE SEQUENCE [LARGE SCALE GENOMIC DNA]</scope>
    <source>
        <strain evidence="1 2">CECT 8383</strain>
    </source>
</reference>
<dbReference type="STRING" id="340021.TM5383_00916"/>
<dbReference type="OrthoDB" id="7684392at2"/>
<keyword evidence="2" id="KW-1185">Reference proteome</keyword>
<dbReference type="EMBL" id="CYSF01000006">
    <property type="protein sequence ID" value="CUH83715.1"/>
    <property type="molecule type" value="Genomic_DNA"/>
</dbReference>
<name>A0A0N7M1M4_9RHOB</name>
<protein>
    <submittedName>
        <fullName evidence="1">Uncharacterized protein</fullName>
    </submittedName>
</protein>
<gene>
    <name evidence="1" type="ORF">TM5383_00916</name>
</gene>
<evidence type="ECO:0000313" key="2">
    <source>
        <dbReference type="Proteomes" id="UP000051681"/>
    </source>
</evidence>
<dbReference type="RefSeq" id="WP_058317858.1">
    <property type="nucleotide sequence ID" value="NZ_CYSF01000006.1"/>
</dbReference>
<dbReference type="Proteomes" id="UP000051681">
    <property type="component" value="Unassembled WGS sequence"/>
</dbReference>
<organism evidence="1 2">
    <name type="scientific">Thalassovita mediterranea</name>
    <dbReference type="NCBI Taxonomy" id="340021"/>
    <lineage>
        <taxon>Bacteria</taxon>
        <taxon>Pseudomonadati</taxon>
        <taxon>Pseudomonadota</taxon>
        <taxon>Alphaproteobacteria</taxon>
        <taxon>Rhodobacterales</taxon>
        <taxon>Roseobacteraceae</taxon>
        <taxon>Thalassovita</taxon>
    </lineage>
</organism>
<proteinExistence type="predicted"/>
<evidence type="ECO:0000313" key="1">
    <source>
        <dbReference type="EMBL" id="CUH83715.1"/>
    </source>
</evidence>